<evidence type="ECO:0000313" key="3">
    <source>
        <dbReference type="Proteomes" id="UP000289738"/>
    </source>
</evidence>
<sequence length="278" mass="32059">MPEGKTLLSIKDLKEKPYCKFHQATSHSTNNCVCFKDLIQEVIMEGRLKFEDSKKDMKVDTDPFDAGVNFAKPILLEINMVGFTYEFHTALGDFQTNVRSVYPGVGEGLLEFLMQQKLKDRNVFLCPRCNVVFDVEVAEIFEKERIKMEFGNVPVSNQPSFSYPDVNQDYQVGSSSNNSVSMAEFRQYIDKSHHDLVNLLTHQMTTILNPILADNELKYDQLVKQVERIDRIVDYDEGQPIPQDLVVDQENLGYNEENVFNNPERERNPLSRLTRSKC</sequence>
<protein>
    <submittedName>
        <fullName evidence="2">Uncharacterized protein</fullName>
    </submittedName>
</protein>
<gene>
    <name evidence="2" type="ORF">Ahy_A07g034164</name>
</gene>
<name>A0A445CB59_ARAHY</name>
<organism evidence="2 3">
    <name type="scientific">Arachis hypogaea</name>
    <name type="common">Peanut</name>
    <dbReference type="NCBI Taxonomy" id="3818"/>
    <lineage>
        <taxon>Eukaryota</taxon>
        <taxon>Viridiplantae</taxon>
        <taxon>Streptophyta</taxon>
        <taxon>Embryophyta</taxon>
        <taxon>Tracheophyta</taxon>
        <taxon>Spermatophyta</taxon>
        <taxon>Magnoliopsida</taxon>
        <taxon>eudicotyledons</taxon>
        <taxon>Gunneridae</taxon>
        <taxon>Pentapetalae</taxon>
        <taxon>rosids</taxon>
        <taxon>fabids</taxon>
        <taxon>Fabales</taxon>
        <taxon>Fabaceae</taxon>
        <taxon>Papilionoideae</taxon>
        <taxon>50 kb inversion clade</taxon>
        <taxon>dalbergioids sensu lato</taxon>
        <taxon>Dalbergieae</taxon>
        <taxon>Pterocarpus clade</taxon>
        <taxon>Arachis</taxon>
    </lineage>
</organism>
<dbReference type="AlphaFoldDB" id="A0A445CB59"/>
<keyword evidence="3" id="KW-1185">Reference proteome</keyword>
<comment type="caution">
    <text evidence="2">The sequence shown here is derived from an EMBL/GenBank/DDBJ whole genome shotgun (WGS) entry which is preliminary data.</text>
</comment>
<evidence type="ECO:0000313" key="2">
    <source>
        <dbReference type="EMBL" id="RYR48166.1"/>
    </source>
</evidence>
<dbReference type="EMBL" id="SDMP01000007">
    <property type="protein sequence ID" value="RYR48166.1"/>
    <property type="molecule type" value="Genomic_DNA"/>
</dbReference>
<evidence type="ECO:0000256" key="1">
    <source>
        <dbReference type="SAM" id="MobiDB-lite"/>
    </source>
</evidence>
<dbReference type="Proteomes" id="UP000289738">
    <property type="component" value="Chromosome A07"/>
</dbReference>
<accession>A0A445CB59</accession>
<reference evidence="2 3" key="1">
    <citation type="submission" date="2019-01" db="EMBL/GenBank/DDBJ databases">
        <title>Sequencing of cultivated peanut Arachis hypogaea provides insights into genome evolution and oil improvement.</title>
        <authorList>
            <person name="Chen X."/>
        </authorList>
    </citation>
    <scope>NUCLEOTIDE SEQUENCE [LARGE SCALE GENOMIC DNA]</scope>
    <source>
        <strain evidence="3">cv. Fuhuasheng</strain>
        <tissue evidence="2">Leaves</tissue>
    </source>
</reference>
<feature type="region of interest" description="Disordered" evidence="1">
    <location>
        <begin position="259"/>
        <end position="278"/>
    </location>
</feature>
<proteinExistence type="predicted"/>